<reference evidence="3 4" key="1">
    <citation type="submission" date="2019-09" db="EMBL/GenBank/DDBJ databases">
        <title>Distinct polysaccharide growth profiles of human intestinal Prevotella copri isolates.</title>
        <authorList>
            <person name="Fehlner-Peach H."/>
            <person name="Magnabosco C."/>
            <person name="Raghavan V."/>
            <person name="Scher J.U."/>
            <person name="Tett A."/>
            <person name="Cox L.M."/>
            <person name="Gottsegen C."/>
            <person name="Watters A."/>
            <person name="Wiltshire- Gordon J.D."/>
            <person name="Segata N."/>
            <person name="Bonneau R."/>
            <person name="Littman D.R."/>
        </authorList>
    </citation>
    <scope>NUCLEOTIDE SEQUENCE [LARGE SCALE GENOMIC DNA]</scope>
    <source>
        <strain evidence="4">iAA917</strain>
    </source>
</reference>
<evidence type="ECO:0000313" key="3">
    <source>
        <dbReference type="EMBL" id="MQP15350.1"/>
    </source>
</evidence>
<comment type="caution">
    <text evidence="3">The sequence shown here is derived from an EMBL/GenBank/DDBJ whole genome shotgun (WGS) entry which is preliminary data.</text>
</comment>
<dbReference type="RefSeq" id="WP_153091851.1">
    <property type="nucleotide sequence ID" value="NZ_VZAH01000129.1"/>
</dbReference>
<feature type="signal peptide" evidence="2">
    <location>
        <begin position="1"/>
        <end position="20"/>
    </location>
</feature>
<gene>
    <name evidence="3" type="ORF">F7D25_13235</name>
</gene>
<evidence type="ECO:0000256" key="1">
    <source>
        <dbReference type="SAM" id="MobiDB-lite"/>
    </source>
</evidence>
<dbReference type="EMBL" id="VZAH01000129">
    <property type="protein sequence ID" value="MQP15350.1"/>
    <property type="molecule type" value="Genomic_DNA"/>
</dbReference>
<name>A0A6G1VPM7_9BACT</name>
<feature type="compositionally biased region" description="Polar residues" evidence="1">
    <location>
        <begin position="29"/>
        <end position="48"/>
    </location>
</feature>
<accession>A0A6G1VPM7</accession>
<keyword evidence="2" id="KW-0732">Signal</keyword>
<evidence type="ECO:0000256" key="2">
    <source>
        <dbReference type="SAM" id="SignalP"/>
    </source>
</evidence>
<feature type="chain" id="PRO_5026296621" description="Porin" evidence="2">
    <location>
        <begin position="21"/>
        <end position="791"/>
    </location>
</feature>
<organism evidence="3 4">
    <name type="scientific">Segatella copri</name>
    <dbReference type="NCBI Taxonomy" id="165179"/>
    <lineage>
        <taxon>Bacteria</taxon>
        <taxon>Pseudomonadati</taxon>
        <taxon>Bacteroidota</taxon>
        <taxon>Bacteroidia</taxon>
        <taxon>Bacteroidales</taxon>
        <taxon>Prevotellaceae</taxon>
        <taxon>Segatella</taxon>
    </lineage>
</organism>
<feature type="region of interest" description="Disordered" evidence="1">
    <location>
        <begin position="300"/>
        <end position="346"/>
    </location>
</feature>
<evidence type="ECO:0000313" key="4">
    <source>
        <dbReference type="Proteomes" id="UP000477980"/>
    </source>
</evidence>
<feature type="region of interest" description="Disordered" evidence="1">
    <location>
        <begin position="29"/>
        <end position="49"/>
    </location>
</feature>
<dbReference type="InterPro" id="IPR025631">
    <property type="entry name" value="Porin_10"/>
</dbReference>
<sequence length="791" mass="90506">MKKILFSTILACAATLPVAAQRDFTDFNNNEDSQFRPQTGNRINTDSLGTDKEIPKGIRVWTVDERFGDTRAAVVDTMQAMYQNTTFTEGLRGEYNTLGNMGTARINRIFIDRRNTQGNFIFTEPYDNIVTPVSDFHFTNTYSPITNITLNSCGDRTNGEDDFKAIFAVNANKQLGGGFRFDYKYGRGYYDAQSTAHFKYTMWTSYLGDRYQAHFLFSTNHQKVTENGGISNDDYIKHPELFTESFATNEIPTVLQQNWNRNDNQHIFFTHRYNVGFSRKVKMTEEEIKAKKFAMESAKDNAAEEAKEDARKKAREQGREFDEKAFDKNQKKQFSGRPTDAKIAGDEPAKNNKAIVANKAAQDFKSDSTRIAVNSKAMADSLLSIEKKKAQDSLFYKTEYVPVTSFIHTVQFDNYKRIYQAYQTPQDYYLKEYYNAGKFTGDSIYDQTRHWRIKNTVAMGTLEGFSKWAKAGLKAFASYDLRHYELPNTEGGFEKFNEHALSVGGQLSKTQGKTLHYNVVGEVGLTGVDAGTFAIDGSADINLPFLGDTVQVRGDAFIHHETPSFYYRKYHARHLWWDDDLSKIIHTRIMGTLRFGKTNTTLRVAVDEIKNYTYFSQQYTITENGLRTGVIVTPMQSGDAINLITAQLQQDFKFGIFNWQNMITYQHTSSKSALPVPDLNVYTNLFIKFKVVKVLNIELGADARYFTSYEAPDYSPYIGQYTVQGNGENNVKVGNYPIVNAYANVHIKHTRFFVMMSHLNAGQGDKNYFFTPHYPMNQRVFRMGVSWNFFN</sequence>
<proteinExistence type="predicted"/>
<protein>
    <recommendedName>
        <fullName evidence="5">Porin</fullName>
    </recommendedName>
</protein>
<evidence type="ECO:0008006" key="5">
    <source>
        <dbReference type="Google" id="ProtNLM"/>
    </source>
</evidence>
<dbReference type="Pfam" id="PF14121">
    <property type="entry name" value="Porin_10"/>
    <property type="match status" value="1"/>
</dbReference>
<dbReference type="OrthoDB" id="1489309at2"/>
<dbReference type="Proteomes" id="UP000477980">
    <property type="component" value="Unassembled WGS sequence"/>
</dbReference>
<feature type="compositionally biased region" description="Basic and acidic residues" evidence="1">
    <location>
        <begin position="300"/>
        <end position="330"/>
    </location>
</feature>
<dbReference type="AlphaFoldDB" id="A0A6G1VPM7"/>